<evidence type="ECO:0000256" key="3">
    <source>
        <dbReference type="ARBA" id="ARBA00023242"/>
    </source>
</evidence>
<dbReference type="InterPro" id="IPR012948">
    <property type="entry name" value="AARP2CN"/>
</dbReference>
<dbReference type="GO" id="GO:0000479">
    <property type="term" value="P:endonucleolytic cleavage of tricistronic rRNA transcript (SSU-rRNA, 5.8S rRNA, LSU-rRNA)"/>
    <property type="evidence" value="ECO:0007669"/>
    <property type="project" value="TreeGrafter"/>
</dbReference>
<dbReference type="InterPro" id="IPR007034">
    <property type="entry name" value="BMS1_TSR1_C"/>
</dbReference>
<dbReference type="EMBL" id="BSXT01000899">
    <property type="protein sequence ID" value="GMF35836.1"/>
    <property type="molecule type" value="Genomic_DNA"/>
</dbReference>
<evidence type="ECO:0000256" key="4">
    <source>
        <dbReference type="ARBA" id="ARBA00038288"/>
    </source>
</evidence>
<feature type="compositionally biased region" description="Acidic residues" evidence="5">
    <location>
        <begin position="502"/>
        <end position="513"/>
    </location>
</feature>
<feature type="region of interest" description="Disordered" evidence="5">
    <location>
        <begin position="431"/>
        <end position="513"/>
    </location>
</feature>
<dbReference type="Proteomes" id="UP001165121">
    <property type="component" value="Unassembled WGS sequence"/>
</dbReference>
<dbReference type="GO" id="GO:0005525">
    <property type="term" value="F:GTP binding"/>
    <property type="evidence" value="ECO:0007669"/>
    <property type="project" value="TreeGrafter"/>
</dbReference>
<feature type="compositionally biased region" description="Polar residues" evidence="5">
    <location>
        <begin position="98"/>
        <end position="110"/>
    </location>
</feature>
<organism evidence="7 8">
    <name type="scientific">Phytophthora fragariaefolia</name>
    <dbReference type="NCBI Taxonomy" id="1490495"/>
    <lineage>
        <taxon>Eukaryota</taxon>
        <taxon>Sar</taxon>
        <taxon>Stramenopiles</taxon>
        <taxon>Oomycota</taxon>
        <taxon>Peronosporomycetes</taxon>
        <taxon>Peronosporales</taxon>
        <taxon>Peronosporaceae</taxon>
        <taxon>Phytophthora</taxon>
    </lineage>
</organism>
<gene>
    <name evidence="7" type="ORF">Pfra01_000958800</name>
</gene>
<feature type="compositionally biased region" description="Acidic residues" evidence="5">
    <location>
        <begin position="473"/>
        <end position="490"/>
    </location>
</feature>
<dbReference type="PROSITE" id="PS51714">
    <property type="entry name" value="G_BMS1"/>
    <property type="match status" value="1"/>
</dbReference>
<proteinExistence type="inferred from homology"/>
<evidence type="ECO:0000256" key="1">
    <source>
        <dbReference type="ARBA" id="ARBA00004604"/>
    </source>
</evidence>
<feature type="domain" description="Bms1-type G" evidence="6">
    <location>
        <begin position="146"/>
        <end position="310"/>
    </location>
</feature>
<feature type="compositionally biased region" description="Basic residues" evidence="5">
    <location>
        <begin position="57"/>
        <end position="75"/>
    </location>
</feature>
<dbReference type="GO" id="GO:0030688">
    <property type="term" value="C:preribosome, small subunit precursor"/>
    <property type="evidence" value="ECO:0007669"/>
    <property type="project" value="TreeGrafter"/>
</dbReference>
<dbReference type="GO" id="GO:0003924">
    <property type="term" value="F:GTPase activity"/>
    <property type="evidence" value="ECO:0007669"/>
    <property type="project" value="TreeGrafter"/>
</dbReference>
<sequence length="884" mass="97256">MMHCARCVRYVAITPHHMSPPWGCTFWANHRSAFCWSAALGRHAGGHSASCPATMTSHHHRSGPLKQKNKKHKTGRHESKTLLARRSGGKVEGRRASVRSTGSSTGSMSLAGQKAARLQRQKQLRGNKREEMLLQRRFGLGSALGPPKTVALVALSDMANLAEVQQSILEGASSVEEPAQDAVGLKNCSIGVFSQHKQKLCVIDCGCNLLVALDAAKVADVVVFVLSVHNGADGGLSEEGVRIVSAVRAQGLPTTVGLIQGLEKHTPKAQAELKKLGNKFFATEFGESAKVAMANVPGQLSRVLITLSPKVIHWREARSYMMATTATFVPGTEAQNNKGEQVGELQVNGYLRGKPLSVNQLIHITDVGTFQLSRITRAAARQTQRGSLNTDMSAKPPVAPVPAGQDDDLVLAVADPALQEDLRFEAEYDPFASEQTWPTNEELAEAEQEAKKQRQAETAASKGASSYQAAWLDGEDEEEDAMKDDEEEESAAVNQDFCKTGDDEDDDDDDDMFMVDDDYVDQAQKRKDEEENMSFPDEVDAPVDQPARVRFARYRGMKSLRTSAWDPKESLPSDYARLFQFADFAMVQRLALARGKDAERAMKEQLRRKSKTQQARSRASSMAMEDVEDSASVASSSLANEALPEEFGEMGYVPSGVFVTLHLKSVPVTKLQARIQAGPLVMGALLKHENRLSVLNFSVQRAASFAGETLKSKEELSFHCGFRRFSGKPVFSDQSLKSDQHLFQRFLPQSGWSVATVYGPVTFQPASLLLFKPDGQLVASGTLKNVNPDRVVLKRVIITGTPVKVKKRKAVVRYMFHSPEDIRWFKPVELVTKHGLTGHIKESLGTHGDLKAVFNKPIKQHDTVCLHLYKRVYPKFPTQNPLSN</sequence>
<feature type="region of interest" description="Disordered" evidence="5">
    <location>
        <begin position="53"/>
        <end position="115"/>
    </location>
</feature>
<dbReference type="OrthoDB" id="119302at2759"/>
<comment type="similarity">
    <text evidence="4">Belongs to the TRAFAC class translation factor GTPase superfamily. Bms1-like GTPase family. TSR1 subfamily.</text>
</comment>
<keyword evidence="2" id="KW-0690">Ribosome biogenesis</keyword>
<dbReference type="PANTHER" id="PTHR12858:SF1">
    <property type="entry name" value="PRE-RRNA-PROCESSING PROTEIN TSR1 HOMOLOG"/>
    <property type="match status" value="1"/>
</dbReference>
<dbReference type="GO" id="GO:0005730">
    <property type="term" value="C:nucleolus"/>
    <property type="evidence" value="ECO:0007669"/>
    <property type="project" value="UniProtKB-SubCell"/>
</dbReference>
<feature type="region of interest" description="Disordered" evidence="5">
    <location>
        <begin position="601"/>
        <end position="626"/>
    </location>
</feature>
<dbReference type="SMART" id="SM01362">
    <property type="entry name" value="DUF663"/>
    <property type="match status" value="1"/>
</dbReference>
<dbReference type="AlphaFoldDB" id="A0A9W6XC10"/>
<dbReference type="InterPro" id="IPR039761">
    <property type="entry name" value="Bms1/Tsr1"/>
</dbReference>
<dbReference type="InterPro" id="IPR030387">
    <property type="entry name" value="G_Bms1/Tsr1_dom"/>
</dbReference>
<dbReference type="GO" id="GO:0034511">
    <property type="term" value="F:U3 snoRNA binding"/>
    <property type="evidence" value="ECO:0007669"/>
    <property type="project" value="TreeGrafter"/>
</dbReference>
<protein>
    <submittedName>
        <fullName evidence="7">Unnamed protein product</fullName>
    </submittedName>
</protein>
<evidence type="ECO:0000259" key="6">
    <source>
        <dbReference type="PROSITE" id="PS51714"/>
    </source>
</evidence>
<comment type="subcellular location">
    <subcellularLocation>
        <location evidence="1">Nucleus</location>
        <location evidence="1">Nucleolus</location>
    </subcellularLocation>
</comment>
<evidence type="ECO:0000256" key="2">
    <source>
        <dbReference type="ARBA" id="ARBA00022517"/>
    </source>
</evidence>
<keyword evidence="3" id="KW-0539">Nucleus</keyword>
<name>A0A9W6XC10_9STRA</name>
<dbReference type="Pfam" id="PF04950">
    <property type="entry name" value="RIBIOP_C"/>
    <property type="match status" value="1"/>
</dbReference>
<dbReference type="PANTHER" id="PTHR12858">
    <property type="entry name" value="RIBOSOME BIOGENESIS PROTEIN"/>
    <property type="match status" value="1"/>
</dbReference>
<accession>A0A9W6XC10</accession>
<dbReference type="Pfam" id="PF22298">
    <property type="entry name" value="Tsr1_G-like"/>
    <property type="match status" value="1"/>
</dbReference>
<comment type="caution">
    <text evidence="7">The sequence shown here is derived from an EMBL/GenBank/DDBJ whole genome shotgun (WGS) entry which is preliminary data.</text>
</comment>
<dbReference type="Pfam" id="PF08142">
    <property type="entry name" value="AARP2CN"/>
    <property type="match status" value="1"/>
</dbReference>
<dbReference type="GO" id="GO:0000462">
    <property type="term" value="P:maturation of SSU-rRNA from tricistronic rRNA transcript (SSU-rRNA, 5.8S rRNA, LSU-rRNA)"/>
    <property type="evidence" value="ECO:0007669"/>
    <property type="project" value="TreeGrafter"/>
</dbReference>
<evidence type="ECO:0000313" key="7">
    <source>
        <dbReference type="EMBL" id="GMF35836.1"/>
    </source>
</evidence>
<keyword evidence="8" id="KW-1185">Reference proteome</keyword>
<dbReference type="SMART" id="SM00785">
    <property type="entry name" value="AARP2CN"/>
    <property type="match status" value="1"/>
</dbReference>
<evidence type="ECO:0000313" key="8">
    <source>
        <dbReference type="Proteomes" id="UP001165121"/>
    </source>
</evidence>
<evidence type="ECO:0000256" key="5">
    <source>
        <dbReference type="SAM" id="MobiDB-lite"/>
    </source>
</evidence>
<reference evidence="7" key="1">
    <citation type="submission" date="2023-04" db="EMBL/GenBank/DDBJ databases">
        <title>Phytophthora fragariaefolia NBRC 109709.</title>
        <authorList>
            <person name="Ichikawa N."/>
            <person name="Sato H."/>
            <person name="Tonouchi N."/>
        </authorList>
    </citation>
    <scope>NUCLEOTIDE SEQUENCE</scope>
    <source>
        <strain evidence="7">NBRC 109709</strain>
    </source>
</reference>